<sequence>MELQHAPDPWSRTTVTSPSERPIRLVIPAQLRTGLGCDVVGTSREHGERILDCLPRIGCVFADDSDDGSAGGGRWWWVVPAGSHIGVSWPPSVTYTVGARRADPSWTRARRGRFSVKPRLIHSPAGDSPYTPPIPLYFLACRLAGRVPSWSLAAGA</sequence>
<reference evidence="1 2" key="1">
    <citation type="submission" date="2018-03" db="EMBL/GenBank/DDBJ databases">
        <title>Streptomyces dioscori sp. nov., a novel endophytic actinobacterium isolated from bulbil of Dioscorea bulbifera L.</title>
        <authorList>
            <person name="Zhikuan W."/>
        </authorList>
    </citation>
    <scope>NUCLEOTIDE SEQUENCE [LARGE SCALE GENOMIC DNA]</scope>
    <source>
        <strain evidence="1 2">A217</strain>
    </source>
</reference>
<protein>
    <submittedName>
        <fullName evidence="1">Uncharacterized protein</fullName>
    </submittedName>
</protein>
<proteinExistence type="predicted"/>
<dbReference type="AlphaFoldDB" id="A0A2P8PUI9"/>
<dbReference type="RefSeq" id="WP_107021996.1">
    <property type="nucleotide sequence ID" value="NZ_KZ679062.1"/>
</dbReference>
<evidence type="ECO:0000313" key="2">
    <source>
        <dbReference type="Proteomes" id="UP000240429"/>
    </source>
</evidence>
<dbReference type="EMBL" id="PYBJ01000037">
    <property type="protein sequence ID" value="PSM37660.1"/>
    <property type="molecule type" value="Genomic_DNA"/>
</dbReference>
<organism evidence="1 2">
    <name type="scientific">Streptomyces dioscori</name>
    <dbReference type="NCBI Taxonomy" id="2109333"/>
    <lineage>
        <taxon>Bacteria</taxon>
        <taxon>Bacillati</taxon>
        <taxon>Actinomycetota</taxon>
        <taxon>Actinomycetes</taxon>
        <taxon>Kitasatosporales</taxon>
        <taxon>Streptomycetaceae</taxon>
        <taxon>Streptomyces</taxon>
        <taxon>Streptomyces aurantiacus group</taxon>
    </lineage>
</organism>
<gene>
    <name evidence="1" type="ORF">C6Y14_40810</name>
</gene>
<dbReference type="OrthoDB" id="4280080at2"/>
<evidence type="ECO:0000313" key="1">
    <source>
        <dbReference type="EMBL" id="PSM37660.1"/>
    </source>
</evidence>
<comment type="caution">
    <text evidence="1">The sequence shown here is derived from an EMBL/GenBank/DDBJ whole genome shotgun (WGS) entry which is preliminary data.</text>
</comment>
<dbReference type="Proteomes" id="UP000240429">
    <property type="component" value="Unassembled WGS sequence"/>
</dbReference>
<keyword evidence="2" id="KW-1185">Reference proteome</keyword>
<name>A0A2P8PUI9_9ACTN</name>
<accession>A0A2P8PUI9</accession>